<evidence type="ECO:0000259" key="3">
    <source>
        <dbReference type="Pfam" id="PF02397"/>
    </source>
</evidence>
<protein>
    <submittedName>
        <fullName evidence="4">Sugar transferase</fullName>
    </submittedName>
</protein>
<evidence type="ECO:0000313" key="4">
    <source>
        <dbReference type="EMBL" id="PIU42089.1"/>
    </source>
</evidence>
<keyword evidence="2" id="KW-1133">Transmembrane helix</keyword>
<reference evidence="4 5" key="1">
    <citation type="submission" date="2017-09" db="EMBL/GenBank/DDBJ databases">
        <title>Depth-based differentiation of microbial function through sediment-hosted aquifers and enrichment of novel symbionts in the deep terrestrial subsurface.</title>
        <authorList>
            <person name="Probst A.J."/>
            <person name="Ladd B."/>
            <person name="Jarett J.K."/>
            <person name="Geller-Mcgrath D.E."/>
            <person name="Sieber C.M."/>
            <person name="Emerson J.B."/>
            <person name="Anantharaman K."/>
            <person name="Thomas B.C."/>
            <person name="Malmstrom R."/>
            <person name="Stieglmeier M."/>
            <person name="Klingl A."/>
            <person name="Woyke T."/>
            <person name="Ryan C.M."/>
            <person name="Banfield J.F."/>
        </authorList>
    </citation>
    <scope>NUCLEOTIDE SEQUENCE [LARGE SCALE GENOMIC DNA]</scope>
    <source>
        <strain evidence="4">CG07_land_8_20_14_0_80_42_15</strain>
    </source>
</reference>
<dbReference type="EMBL" id="PEWV01000020">
    <property type="protein sequence ID" value="PIU42089.1"/>
    <property type="molecule type" value="Genomic_DNA"/>
</dbReference>
<feature type="domain" description="Bacterial sugar transferase" evidence="3">
    <location>
        <begin position="7"/>
        <end position="186"/>
    </location>
</feature>
<dbReference type="GO" id="GO:0016780">
    <property type="term" value="F:phosphotransferase activity, for other substituted phosphate groups"/>
    <property type="evidence" value="ECO:0007669"/>
    <property type="project" value="TreeGrafter"/>
</dbReference>
<dbReference type="PANTHER" id="PTHR30576">
    <property type="entry name" value="COLANIC BIOSYNTHESIS UDP-GLUCOSE LIPID CARRIER TRANSFERASE"/>
    <property type="match status" value="1"/>
</dbReference>
<evidence type="ECO:0000256" key="2">
    <source>
        <dbReference type="SAM" id="Phobius"/>
    </source>
</evidence>
<evidence type="ECO:0000313" key="5">
    <source>
        <dbReference type="Proteomes" id="UP000230052"/>
    </source>
</evidence>
<gene>
    <name evidence="4" type="ORF">COS99_02085</name>
</gene>
<organism evidence="4 5">
    <name type="scientific">Candidatus Aquitaenariimonas noxiae</name>
    <dbReference type="NCBI Taxonomy" id="1974741"/>
    <lineage>
        <taxon>Bacteria</taxon>
        <taxon>Pseudomonadati</taxon>
        <taxon>Candidatus Omnitrophota</taxon>
        <taxon>Candidatus Aquitaenariimonas</taxon>
    </lineage>
</organism>
<dbReference type="Pfam" id="PF02397">
    <property type="entry name" value="Bac_transf"/>
    <property type="match status" value="1"/>
</dbReference>
<comment type="similarity">
    <text evidence="1">Belongs to the bacterial sugar transferase family.</text>
</comment>
<comment type="caution">
    <text evidence="4">The sequence shown here is derived from an EMBL/GenBank/DDBJ whole genome shotgun (WGS) entry which is preliminary data.</text>
</comment>
<dbReference type="PANTHER" id="PTHR30576:SF0">
    <property type="entry name" value="UNDECAPRENYL-PHOSPHATE N-ACETYLGALACTOSAMINYL 1-PHOSPHATE TRANSFERASE-RELATED"/>
    <property type="match status" value="1"/>
</dbReference>
<name>A0A2J0KWA2_9BACT</name>
<feature type="transmembrane region" description="Helical" evidence="2">
    <location>
        <begin position="12"/>
        <end position="34"/>
    </location>
</feature>
<dbReference type="Proteomes" id="UP000230052">
    <property type="component" value="Unassembled WGS sequence"/>
</dbReference>
<keyword evidence="2" id="KW-0472">Membrane</keyword>
<dbReference type="AlphaFoldDB" id="A0A2J0KWA2"/>
<dbReference type="InterPro" id="IPR003362">
    <property type="entry name" value="Bact_transf"/>
</dbReference>
<accession>A0A2J0KWA2</accession>
<proteinExistence type="inferred from homology"/>
<keyword evidence="2" id="KW-0812">Transmembrane</keyword>
<evidence type="ECO:0000256" key="1">
    <source>
        <dbReference type="ARBA" id="ARBA00006464"/>
    </source>
</evidence>
<sequence length="202" mass="23561">MKEHQYKRPFDIAISTLGLLLLSPLFVLFSFLIWCEDRGDVFYKQIRVGKSGKRFKMFKFRSMTMDSKEVPPSVLQKNDRRIKVTRIGRFLRATAMDELPQLINVLKGDMSFVGPRPLTPYETVALNPSMLAIRSSVRPALAGLAQICVNKFISNEKKIRYDLKYLKKQSLFYDLKIIFQSILITLTGEWELEKRRDFEKKA</sequence>
<keyword evidence="4" id="KW-0808">Transferase</keyword>